<dbReference type="InterPro" id="IPR000731">
    <property type="entry name" value="SSD"/>
</dbReference>
<comment type="similarity">
    <text evidence="2">Belongs to the patched family.</text>
</comment>
<evidence type="ECO:0000256" key="4">
    <source>
        <dbReference type="ARBA" id="ARBA00022989"/>
    </source>
</evidence>
<keyword evidence="3 7" id="KW-0812">Transmembrane</keyword>
<evidence type="ECO:0000256" key="1">
    <source>
        <dbReference type="ARBA" id="ARBA00004141"/>
    </source>
</evidence>
<reference evidence="9 10" key="1">
    <citation type="submission" date="2019-09" db="EMBL/GenBank/DDBJ databases">
        <title>Bird 10,000 Genomes (B10K) Project - Family phase.</title>
        <authorList>
            <person name="Zhang G."/>
        </authorList>
    </citation>
    <scope>NUCLEOTIDE SEQUENCE [LARGE SCALE GENOMIC DNA]</scope>
    <source>
        <strain evidence="9">B10K-DU-012-37</strain>
    </source>
</reference>
<dbReference type="OrthoDB" id="6510177at2759"/>
<evidence type="ECO:0000256" key="2">
    <source>
        <dbReference type="ARBA" id="ARBA00005585"/>
    </source>
</evidence>
<dbReference type="InterPro" id="IPR003392">
    <property type="entry name" value="PTHD_SSD"/>
</dbReference>
<evidence type="ECO:0000256" key="7">
    <source>
        <dbReference type="SAM" id="Phobius"/>
    </source>
</evidence>
<organism evidence="9 10">
    <name type="scientific">Upupa epops</name>
    <name type="common">Eurasian hoopoe</name>
    <dbReference type="NCBI Taxonomy" id="57439"/>
    <lineage>
        <taxon>Eukaryota</taxon>
        <taxon>Metazoa</taxon>
        <taxon>Chordata</taxon>
        <taxon>Craniata</taxon>
        <taxon>Vertebrata</taxon>
        <taxon>Euteleostomi</taxon>
        <taxon>Archelosauria</taxon>
        <taxon>Archosauria</taxon>
        <taxon>Dinosauria</taxon>
        <taxon>Saurischia</taxon>
        <taxon>Theropoda</taxon>
        <taxon>Coelurosauria</taxon>
        <taxon>Aves</taxon>
        <taxon>Neognathae</taxon>
        <taxon>Neoaves</taxon>
        <taxon>Telluraves</taxon>
        <taxon>Coraciimorphae</taxon>
        <taxon>Bucerotiformes</taxon>
        <taxon>Upupidae</taxon>
        <taxon>Upupa</taxon>
    </lineage>
</organism>
<dbReference type="Gene3D" id="1.20.1640.10">
    <property type="entry name" value="Multidrug efflux transporter AcrB transmembrane domain"/>
    <property type="match status" value="1"/>
</dbReference>
<evidence type="ECO:0000313" key="9">
    <source>
        <dbReference type="EMBL" id="NWV02113.1"/>
    </source>
</evidence>
<dbReference type="Pfam" id="PF02460">
    <property type="entry name" value="Patched"/>
    <property type="match status" value="1"/>
</dbReference>
<dbReference type="SUPFAM" id="SSF82866">
    <property type="entry name" value="Multidrug efflux transporter AcrB transmembrane domain"/>
    <property type="match status" value="1"/>
</dbReference>
<protein>
    <submittedName>
        <fullName evidence="9">PTHD3 protein</fullName>
    </submittedName>
</protein>
<evidence type="ECO:0000313" key="10">
    <source>
        <dbReference type="Proteomes" id="UP000544127"/>
    </source>
</evidence>
<accession>A0A7K6BIB7</accession>
<keyword evidence="10" id="KW-1185">Reference proteome</keyword>
<dbReference type="EMBL" id="VZRI01028744">
    <property type="protein sequence ID" value="NWV02113.1"/>
    <property type="molecule type" value="Genomic_DNA"/>
</dbReference>
<dbReference type="InterPro" id="IPR051697">
    <property type="entry name" value="Patched_domain-protein"/>
</dbReference>
<dbReference type="PANTHER" id="PTHR10796:SF60">
    <property type="entry name" value="PATCHED DOMAIN-CONTAINING PROTEIN 3"/>
    <property type="match status" value="1"/>
</dbReference>
<dbReference type="PANTHER" id="PTHR10796">
    <property type="entry name" value="PATCHED-RELATED"/>
    <property type="match status" value="1"/>
</dbReference>
<dbReference type="AlphaFoldDB" id="A0A7K6BIB7"/>
<evidence type="ECO:0000256" key="3">
    <source>
        <dbReference type="ARBA" id="ARBA00022692"/>
    </source>
</evidence>
<dbReference type="GO" id="GO:0016020">
    <property type="term" value="C:membrane"/>
    <property type="evidence" value="ECO:0007669"/>
    <property type="project" value="UniProtKB-SubCell"/>
</dbReference>
<gene>
    <name evidence="9" type="primary">Ptchd3</name>
    <name evidence="9" type="ORF">UPUEPO_R04062</name>
</gene>
<comment type="caution">
    <text evidence="9">The sequence shown here is derived from an EMBL/GenBank/DDBJ whole genome shotgun (WGS) entry which is preliminary data.</text>
</comment>
<sequence>RLSCVRNNVWLACCGVVSAGLAVLSSFGLMLFCGVPFVVTVANAPFLILGVGVDDMFLMIASWEQSSSKHKKSDVRALLAETYSEAALSVTITTLTDVLAFFIGTWTAFPSVRSFCLYTGTAFVFCYVYTMTFFGAVIVLNHKREQGNRHWLTCMPVRVDEADKSCLYSACCVGSCSRQSSQPETHQLESKHPMSRFFEQYYGPFFTNTWTKLLVVLLYAAYLGGSVYGCTQIREGIDLRNLASDDSYVVPYYDDNEKYFSEYGPRVMVVVTESVEYWNESVRLGIAKCMQNLE</sequence>
<feature type="non-terminal residue" evidence="9">
    <location>
        <position position="1"/>
    </location>
</feature>
<feature type="transmembrane region" description="Helical" evidence="7">
    <location>
        <begin position="115"/>
        <end position="140"/>
    </location>
</feature>
<keyword evidence="6" id="KW-0325">Glycoprotein</keyword>
<feature type="transmembrane region" description="Helical" evidence="7">
    <location>
        <begin position="86"/>
        <end position="109"/>
    </location>
</feature>
<keyword evidence="4 7" id="KW-1133">Transmembrane helix</keyword>
<evidence type="ECO:0000259" key="8">
    <source>
        <dbReference type="PROSITE" id="PS50156"/>
    </source>
</evidence>
<evidence type="ECO:0000256" key="5">
    <source>
        <dbReference type="ARBA" id="ARBA00023136"/>
    </source>
</evidence>
<feature type="transmembrane region" description="Helical" evidence="7">
    <location>
        <begin position="9"/>
        <end position="38"/>
    </location>
</feature>
<evidence type="ECO:0000256" key="6">
    <source>
        <dbReference type="ARBA" id="ARBA00023180"/>
    </source>
</evidence>
<name>A0A7K6BIB7_UPUEP</name>
<dbReference type="PROSITE" id="PS50156">
    <property type="entry name" value="SSD"/>
    <property type="match status" value="1"/>
</dbReference>
<feature type="domain" description="SSD" evidence="8">
    <location>
        <begin position="1"/>
        <end position="140"/>
    </location>
</feature>
<keyword evidence="5 7" id="KW-0472">Membrane</keyword>
<dbReference type="Proteomes" id="UP000544127">
    <property type="component" value="Unassembled WGS sequence"/>
</dbReference>
<comment type="subcellular location">
    <subcellularLocation>
        <location evidence="1">Membrane</location>
        <topology evidence="1">Multi-pass membrane protein</topology>
    </subcellularLocation>
</comment>
<proteinExistence type="inferred from homology"/>
<feature type="non-terminal residue" evidence="9">
    <location>
        <position position="294"/>
    </location>
</feature>